<feature type="region of interest" description="Disordered" evidence="1">
    <location>
        <begin position="1"/>
        <end position="53"/>
    </location>
</feature>
<accession>A0ABS8QI41</accession>
<evidence type="ECO:0000256" key="1">
    <source>
        <dbReference type="SAM" id="MobiDB-lite"/>
    </source>
</evidence>
<dbReference type="RefSeq" id="WP_231314781.1">
    <property type="nucleotide sequence ID" value="NZ_JAJODE010000020.1"/>
</dbReference>
<name>A0ABS8QI41_9BACI</name>
<dbReference type="EMBL" id="JAJODE010000020">
    <property type="protein sequence ID" value="MCD4838937.1"/>
    <property type="molecule type" value="Genomic_DNA"/>
</dbReference>
<sequence>MVNENFDKFRQVLSKHKTEYLGTDRKQKTGLNDEQYNNQSITDQSPGSTGRKI</sequence>
<feature type="compositionally biased region" description="Polar residues" evidence="1">
    <location>
        <begin position="29"/>
        <end position="53"/>
    </location>
</feature>
<gene>
    <name evidence="2" type="ORF">LRS37_08615</name>
</gene>
<organism evidence="2 3">
    <name type="scientific">Neobacillus sedimentimangrovi</name>
    <dbReference type="NCBI Taxonomy" id="2699460"/>
    <lineage>
        <taxon>Bacteria</taxon>
        <taxon>Bacillati</taxon>
        <taxon>Bacillota</taxon>
        <taxon>Bacilli</taxon>
        <taxon>Bacillales</taxon>
        <taxon>Bacillaceae</taxon>
        <taxon>Neobacillus</taxon>
    </lineage>
</organism>
<evidence type="ECO:0000313" key="3">
    <source>
        <dbReference type="Proteomes" id="UP001162836"/>
    </source>
</evidence>
<comment type="caution">
    <text evidence="2">The sequence shown here is derived from an EMBL/GenBank/DDBJ whole genome shotgun (WGS) entry which is preliminary data.</text>
</comment>
<keyword evidence="3" id="KW-1185">Reference proteome</keyword>
<protein>
    <submittedName>
        <fullName evidence="2">Uncharacterized protein</fullName>
    </submittedName>
</protein>
<evidence type="ECO:0000313" key="2">
    <source>
        <dbReference type="EMBL" id="MCD4838937.1"/>
    </source>
</evidence>
<dbReference type="Proteomes" id="UP001162836">
    <property type="component" value="Unassembled WGS sequence"/>
</dbReference>
<reference evidence="2 3" key="1">
    <citation type="journal article" date="2023" name="Antonie Van Leeuwenhoek">
        <title>Unveiling the genomic potential of a novel thermostable glycoside hydrolases producing Neobacillus sedimentimangrovi UE25.</title>
        <authorList>
            <person name="Ejaz U."/>
            <person name="Saleem F."/>
            <person name="Rashid R."/>
            <person name="Hasan K.A."/>
            <person name="Syed M.N."/>
            <person name="Sohail M."/>
        </authorList>
    </citation>
    <scope>NUCLEOTIDE SEQUENCE [LARGE SCALE GENOMIC DNA]</scope>
    <source>
        <strain evidence="2 3">UE25</strain>
    </source>
</reference>
<feature type="compositionally biased region" description="Basic and acidic residues" evidence="1">
    <location>
        <begin position="1"/>
        <end position="27"/>
    </location>
</feature>
<proteinExistence type="predicted"/>